<name>A0AAN7PE88_9COLE</name>
<protein>
    <recommendedName>
        <fullName evidence="1">SCAN domain-containing protein</fullName>
    </recommendedName>
</protein>
<evidence type="ECO:0000313" key="3">
    <source>
        <dbReference type="Proteomes" id="UP001353858"/>
    </source>
</evidence>
<reference evidence="3" key="1">
    <citation type="submission" date="2023-01" db="EMBL/GenBank/DDBJ databases">
        <title>Key to firefly adult light organ development and bioluminescence: homeobox transcription factors regulate luciferase expression and transportation to peroxisome.</title>
        <authorList>
            <person name="Fu X."/>
        </authorList>
    </citation>
    <scope>NUCLEOTIDE SEQUENCE [LARGE SCALE GENOMIC DNA]</scope>
</reference>
<feature type="domain" description="SCAN" evidence="1">
    <location>
        <begin position="89"/>
        <end position="136"/>
    </location>
</feature>
<gene>
    <name evidence="2" type="ORF">RN001_004280</name>
</gene>
<dbReference type="AlphaFoldDB" id="A0AAN7PE88"/>
<proteinExistence type="predicted"/>
<comment type="caution">
    <text evidence="2">The sequence shown here is derived from an EMBL/GenBank/DDBJ whole genome shotgun (WGS) entry which is preliminary data.</text>
</comment>
<keyword evidence="3" id="KW-1185">Reference proteome</keyword>
<sequence>MKTRFLDTLNTLLQEKYCAFIEDVKQAKAEPKKESVDYCRLRKYDVIEIDGKEKLIVPVTEENTVIVYYVHTEDSNANIFCVMCEKECSSAHSCGSCGNNVHAISGISCKAEEGYGGKITCRLCHNKLEIRNKKSAAHASLQTQGAKMLKNSDVKFPPAKVGDNVRIRILDVDRGRGDPQTVLVVVMNVEGGFYKLGTENGVLKQLYFRSEFTILHEKLLTLASVGTEEKSLRTVASSQSLTGGQGYTRCNCTTKCTTNRCKCKNNKLLCNSKCHKSSSCCNK</sequence>
<dbReference type="InterPro" id="IPR057560">
    <property type="entry name" value="Znf_SCAND3"/>
</dbReference>
<evidence type="ECO:0000313" key="2">
    <source>
        <dbReference type="EMBL" id="KAK4880961.1"/>
    </source>
</evidence>
<dbReference type="EMBL" id="JARPUR010000002">
    <property type="protein sequence ID" value="KAK4880961.1"/>
    <property type="molecule type" value="Genomic_DNA"/>
</dbReference>
<dbReference type="Proteomes" id="UP001353858">
    <property type="component" value="Unassembled WGS sequence"/>
</dbReference>
<dbReference type="Pfam" id="PF23663">
    <property type="entry name" value="Znf_SCAND3"/>
    <property type="match status" value="1"/>
</dbReference>
<accession>A0AAN7PE88</accession>
<organism evidence="2 3">
    <name type="scientific">Aquatica leii</name>
    <dbReference type="NCBI Taxonomy" id="1421715"/>
    <lineage>
        <taxon>Eukaryota</taxon>
        <taxon>Metazoa</taxon>
        <taxon>Ecdysozoa</taxon>
        <taxon>Arthropoda</taxon>
        <taxon>Hexapoda</taxon>
        <taxon>Insecta</taxon>
        <taxon>Pterygota</taxon>
        <taxon>Neoptera</taxon>
        <taxon>Endopterygota</taxon>
        <taxon>Coleoptera</taxon>
        <taxon>Polyphaga</taxon>
        <taxon>Elateriformia</taxon>
        <taxon>Elateroidea</taxon>
        <taxon>Lampyridae</taxon>
        <taxon>Luciolinae</taxon>
        <taxon>Aquatica</taxon>
    </lineage>
</organism>
<evidence type="ECO:0000259" key="1">
    <source>
        <dbReference type="Pfam" id="PF23663"/>
    </source>
</evidence>